<dbReference type="InterPro" id="IPR043519">
    <property type="entry name" value="NT_sf"/>
</dbReference>
<evidence type="ECO:0000313" key="2">
    <source>
        <dbReference type="Proteomes" id="UP001296104"/>
    </source>
</evidence>
<gene>
    <name evidence="1" type="ORF">LECACI_7A006550</name>
</gene>
<dbReference type="Proteomes" id="UP001296104">
    <property type="component" value="Unassembled WGS sequence"/>
</dbReference>
<dbReference type="SUPFAM" id="SSF81301">
    <property type="entry name" value="Nucleotidyltransferase"/>
    <property type="match status" value="1"/>
</dbReference>
<proteinExistence type="predicted"/>
<protein>
    <submittedName>
        <fullName evidence="1">Uncharacterized protein</fullName>
    </submittedName>
</protein>
<dbReference type="EMBL" id="CAVMBE010000048">
    <property type="protein sequence ID" value="CAK4031392.1"/>
    <property type="molecule type" value="Genomic_DNA"/>
</dbReference>
<name>A0AAI8Z2S2_9PEZI</name>
<organism evidence="1 2">
    <name type="scientific">Lecanosticta acicola</name>
    <dbReference type="NCBI Taxonomy" id="111012"/>
    <lineage>
        <taxon>Eukaryota</taxon>
        <taxon>Fungi</taxon>
        <taxon>Dikarya</taxon>
        <taxon>Ascomycota</taxon>
        <taxon>Pezizomycotina</taxon>
        <taxon>Dothideomycetes</taxon>
        <taxon>Dothideomycetidae</taxon>
        <taxon>Mycosphaerellales</taxon>
        <taxon>Mycosphaerellaceae</taxon>
        <taxon>Lecanosticta</taxon>
    </lineage>
</organism>
<keyword evidence="2" id="KW-1185">Reference proteome</keyword>
<sequence length="217" mass="23915">MPTLQELSDVAIVTHRIFAPRGIDFGFFGGFAINLLGGNRTSKDLDCAVDMDKEEIVELFEQFPHFQYLGNTRGDVAKFMLGEVLLEMFPTPMEQLRGNTGQTIVRGTNASGTTTILDPCAVFKGKLAAAAGRAKFTDAADLLLLAGRFEEPLKERCRELNQTLAGLAMKRYPHLELAFARLGIDIERCKRLVEDSDLQQLPAIPRAVQAGLLFGLQ</sequence>
<dbReference type="AlphaFoldDB" id="A0AAI8Z2S2"/>
<reference evidence="1" key="1">
    <citation type="submission" date="2023-11" db="EMBL/GenBank/DDBJ databases">
        <authorList>
            <person name="Alioto T."/>
            <person name="Alioto T."/>
            <person name="Gomez Garrido J."/>
        </authorList>
    </citation>
    <scope>NUCLEOTIDE SEQUENCE</scope>
</reference>
<evidence type="ECO:0000313" key="1">
    <source>
        <dbReference type="EMBL" id="CAK4031392.1"/>
    </source>
</evidence>
<comment type="caution">
    <text evidence="1">The sequence shown here is derived from an EMBL/GenBank/DDBJ whole genome shotgun (WGS) entry which is preliminary data.</text>
</comment>
<accession>A0AAI8Z2S2</accession>